<keyword evidence="7 8" id="KW-0472">Membrane</keyword>
<evidence type="ECO:0000313" key="10">
    <source>
        <dbReference type="EMBL" id="RFO98829.1"/>
    </source>
</evidence>
<feature type="transmembrane region" description="Helical" evidence="9">
    <location>
        <begin position="86"/>
        <end position="106"/>
    </location>
</feature>
<proteinExistence type="inferred from homology"/>
<dbReference type="PIRSF" id="PIRSF016661">
    <property type="entry name" value="BioY"/>
    <property type="match status" value="1"/>
</dbReference>
<dbReference type="GO" id="GO:0015225">
    <property type="term" value="F:biotin transmembrane transporter activity"/>
    <property type="evidence" value="ECO:0007669"/>
    <property type="project" value="UniProtKB-UniRule"/>
</dbReference>
<comment type="similarity">
    <text evidence="2 8">Belongs to the BioY family.</text>
</comment>
<keyword evidence="4 8" id="KW-1003">Cell membrane</keyword>
<dbReference type="Gene3D" id="1.10.1760.20">
    <property type="match status" value="1"/>
</dbReference>
<organism evidence="10 11">
    <name type="scientific">Rhodoferax lacus</name>
    <dbReference type="NCBI Taxonomy" id="2184758"/>
    <lineage>
        <taxon>Bacteria</taxon>
        <taxon>Pseudomonadati</taxon>
        <taxon>Pseudomonadota</taxon>
        <taxon>Betaproteobacteria</taxon>
        <taxon>Burkholderiales</taxon>
        <taxon>Comamonadaceae</taxon>
        <taxon>Rhodoferax</taxon>
    </lineage>
</organism>
<evidence type="ECO:0000256" key="4">
    <source>
        <dbReference type="ARBA" id="ARBA00022475"/>
    </source>
</evidence>
<evidence type="ECO:0000256" key="6">
    <source>
        <dbReference type="ARBA" id="ARBA00022989"/>
    </source>
</evidence>
<feature type="transmembrane region" description="Helical" evidence="9">
    <location>
        <begin position="31"/>
        <end position="49"/>
    </location>
</feature>
<keyword evidence="11" id="KW-1185">Reference proteome</keyword>
<name>A0A3E1RHI8_9BURK</name>
<dbReference type="AlphaFoldDB" id="A0A3E1RHI8"/>
<dbReference type="EMBL" id="QFZK01000001">
    <property type="protein sequence ID" value="RFO98829.1"/>
    <property type="molecule type" value="Genomic_DNA"/>
</dbReference>
<dbReference type="Pfam" id="PF02632">
    <property type="entry name" value="BioY"/>
    <property type="match status" value="1"/>
</dbReference>
<comment type="subcellular location">
    <subcellularLocation>
        <location evidence="1 8">Cell membrane</location>
        <topology evidence="1 8">Multi-pass membrane protein</topology>
    </subcellularLocation>
</comment>
<evidence type="ECO:0000256" key="3">
    <source>
        <dbReference type="ARBA" id="ARBA00022448"/>
    </source>
</evidence>
<dbReference type="InterPro" id="IPR003784">
    <property type="entry name" value="BioY"/>
</dbReference>
<feature type="transmembrane region" description="Helical" evidence="9">
    <location>
        <begin position="118"/>
        <end position="143"/>
    </location>
</feature>
<gene>
    <name evidence="10" type="ORF">DIC66_02840</name>
</gene>
<comment type="caution">
    <text evidence="10">The sequence shown here is derived from an EMBL/GenBank/DDBJ whole genome shotgun (WGS) entry which is preliminary data.</text>
</comment>
<dbReference type="RefSeq" id="WP_117173800.1">
    <property type="nucleotide sequence ID" value="NZ_QFZK01000001.1"/>
</dbReference>
<evidence type="ECO:0000256" key="2">
    <source>
        <dbReference type="ARBA" id="ARBA00010692"/>
    </source>
</evidence>
<evidence type="ECO:0000256" key="8">
    <source>
        <dbReference type="PIRNR" id="PIRNR016661"/>
    </source>
</evidence>
<dbReference type="OrthoDB" id="9803495at2"/>
<evidence type="ECO:0000256" key="9">
    <source>
        <dbReference type="SAM" id="Phobius"/>
    </source>
</evidence>
<keyword evidence="5 9" id="KW-0812">Transmembrane</keyword>
<feature type="transmembrane region" description="Helical" evidence="9">
    <location>
        <begin position="149"/>
        <end position="171"/>
    </location>
</feature>
<keyword evidence="3 8" id="KW-0813">Transport</keyword>
<evidence type="ECO:0000256" key="5">
    <source>
        <dbReference type="ARBA" id="ARBA00022692"/>
    </source>
</evidence>
<evidence type="ECO:0000313" key="11">
    <source>
        <dbReference type="Proteomes" id="UP000260665"/>
    </source>
</evidence>
<feature type="transmembrane region" description="Helical" evidence="9">
    <location>
        <begin position="56"/>
        <end position="74"/>
    </location>
</feature>
<protein>
    <recommendedName>
        <fullName evidence="8">Biotin transporter</fullName>
    </recommendedName>
</protein>
<dbReference type="PANTHER" id="PTHR34295">
    <property type="entry name" value="BIOTIN TRANSPORTER BIOY"/>
    <property type="match status" value="1"/>
</dbReference>
<accession>A0A3E1RHI8</accession>
<dbReference type="PANTHER" id="PTHR34295:SF4">
    <property type="entry name" value="BIOTIN TRANSPORTER BIOY-RELATED"/>
    <property type="match status" value="1"/>
</dbReference>
<dbReference type="Proteomes" id="UP000260665">
    <property type="component" value="Unassembled WGS sequence"/>
</dbReference>
<dbReference type="GO" id="GO:0005886">
    <property type="term" value="C:plasma membrane"/>
    <property type="evidence" value="ECO:0007669"/>
    <property type="project" value="UniProtKB-SubCell"/>
</dbReference>
<evidence type="ECO:0000256" key="1">
    <source>
        <dbReference type="ARBA" id="ARBA00004651"/>
    </source>
</evidence>
<dbReference type="CDD" id="cd00164">
    <property type="entry name" value="S1_like"/>
    <property type="match status" value="1"/>
</dbReference>
<reference evidence="10 11" key="1">
    <citation type="submission" date="2018-05" db="EMBL/GenBank/DDBJ databases">
        <title>Rhodoferax soyangensis sp.nov., isolated from an oligotrophic freshwater lake.</title>
        <authorList>
            <person name="Park M."/>
        </authorList>
    </citation>
    <scope>NUCLEOTIDE SEQUENCE [LARGE SCALE GENOMIC DNA]</scope>
    <source>
        <strain evidence="10 11">IMCC26218</strain>
    </source>
</reference>
<keyword evidence="6 9" id="KW-1133">Transmembrane helix</keyword>
<evidence type="ECO:0000256" key="7">
    <source>
        <dbReference type="ARBA" id="ARBA00023136"/>
    </source>
</evidence>
<sequence length="189" mass="19387">MKSSRSLALVSLFAALMAVFGLIPKIDLPLGVPITLQTLGVMLAGCLLGPRRGLQAMLLFLAAVALGLPLLSGGRGGFGVFLAPSAGYLLAWPVGAWVTGMLMSALPGSTPRGTALSAFLASAVGGLLTVHVFGVIGLVNIAHLSWTQAFFGTLVFVPGDLIKCGVCALVVHTVARGLPDWHFGGRALK</sequence>